<evidence type="ECO:0000256" key="6">
    <source>
        <dbReference type="ARBA" id="ARBA00023004"/>
    </source>
</evidence>
<sequence length="180" mass="20761">MANRSVKSIKHLTFNYLLMALLLALFTTSSYAAIELYDFTDDSYQARYKDVGGKLRCPKCENQSIADSNSPSAYDMRQELYRLLEEGKTDQQIYDFMVQRFGDYVLYEPPMRKDTWVLWYLPPALVLLGLLVAFFLVRSRKKPNSAVKMSVSERQLRIQKILELENNTAPTSSSSNTKES</sequence>
<dbReference type="InterPro" id="IPR005616">
    <property type="entry name" value="CcmH/CycL/Ccl2/NrfF_N"/>
</dbReference>
<keyword evidence="4 7" id="KW-0732">Signal</keyword>
<accession>A0ABQ6A0W0</accession>
<feature type="transmembrane region" description="Helical" evidence="7">
    <location>
        <begin position="117"/>
        <end position="137"/>
    </location>
</feature>
<evidence type="ECO:0000256" key="1">
    <source>
        <dbReference type="ARBA" id="ARBA00010342"/>
    </source>
</evidence>
<reference evidence="10" key="1">
    <citation type="journal article" date="2019" name="Int. J. Syst. Evol. Microbiol.">
        <title>The Global Catalogue of Microorganisms (GCM) 10K type strain sequencing project: providing services to taxonomists for standard genome sequencing and annotation.</title>
        <authorList>
            <consortium name="The Broad Institute Genomics Platform"/>
            <consortium name="The Broad Institute Genome Sequencing Center for Infectious Disease"/>
            <person name="Wu L."/>
            <person name="Ma J."/>
        </authorList>
    </citation>
    <scope>NUCLEOTIDE SEQUENCE [LARGE SCALE GENOMIC DNA]</scope>
    <source>
        <strain evidence="10">NBRC 100033</strain>
    </source>
</reference>
<evidence type="ECO:0000256" key="3">
    <source>
        <dbReference type="ARBA" id="ARBA00022723"/>
    </source>
</evidence>
<dbReference type="CDD" id="cd16378">
    <property type="entry name" value="CcmH_N"/>
    <property type="match status" value="1"/>
</dbReference>
<evidence type="ECO:0000313" key="10">
    <source>
        <dbReference type="Proteomes" id="UP001156682"/>
    </source>
</evidence>
<keyword evidence="6 7" id="KW-0408">Iron</keyword>
<dbReference type="InterPro" id="IPR038297">
    <property type="entry name" value="CcmH/CycL/NrfF/Ccl2_sf"/>
</dbReference>
<comment type="function">
    <text evidence="7">Possible subunit of a heme lyase.</text>
</comment>
<evidence type="ECO:0000256" key="2">
    <source>
        <dbReference type="ARBA" id="ARBA00022617"/>
    </source>
</evidence>
<feature type="signal peptide" evidence="7">
    <location>
        <begin position="1"/>
        <end position="32"/>
    </location>
</feature>
<evidence type="ECO:0000256" key="5">
    <source>
        <dbReference type="ARBA" id="ARBA00022748"/>
    </source>
</evidence>
<keyword evidence="2 7" id="KW-0349">Heme</keyword>
<evidence type="ECO:0000256" key="7">
    <source>
        <dbReference type="RuleBase" id="RU364112"/>
    </source>
</evidence>
<evidence type="ECO:0000259" key="8">
    <source>
        <dbReference type="Pfam" id="PF03918"/>
    </source>
</evidence>
<organism evidence="9 10">
    <name type="scientific">Marinospirillum insulare</name>
    <dbReference type="NCBI Taxonomy" id="217169"/>
    <lineage>
        <taxon>Bacteria</taxon>
        <taxon>Pseudomonadati</taxon>
        <taxon>Pseudomonadota</taxon>
        <taxon>Gammaproteobacteria</taxon>
        <taxon>Oceanospirillales</taxon>
        <taxon>Oceanospirillaceae</taxon>
        <taxon>Marinospirillum</taxon>
    </lineage>
</organism>
<keyword evidence="7" id="KW-0812">Transmembrane</keyword>
<evidence type="ECO:0000256" key="4">
    <source>
        <dbReference type="ARBA" id="ARBA00022729"/>
    </source>
</evidence>
<evidence type="ECO:0000313" key="9">
    <source>
        <dbReference type="EMBL" id="GLR63888.1"/>
    </source>
</evidence>
<proteinExistence type="inferred from homology"/>
<feature type="chain" id="PRO_5044984604" description="Cytochrome c-type biogenesis protein" evidence="7">
    <location>
        <begin position="33"/>
        <end position="180"/>
    </location>
</feature>
<name>A0ABQ6A0W0_9GAMM</name>
<keyword evidence="5" id="KW-0201">Cytochrome c-type biogenesis</keyword>
<dbReference type="Gene3D" id="1.10.8.640">
    <property type="entry name" value="Cytochrome C biogenesis protein"/>
    <property type="match status" value="1"/>
</dbReference>
<dbReference type="Pfam" id="PF03918">
    <property type="entry name" value="CcmH"/>
    <property type="match status" value="1"/>
</dbReference>
<keyword evidence="7" id="KW-1133">Transmembrane helix</keyword>
<protein>
    <recommendedName>
        <fullName evidence="7">Cytochrome c-type biogenesis protein</fullName>
    </recommendedName>
</protein>
<keyword evidence="10" id="KW-1185">Reference proteome</keyword>
<dbReference type="RefSeq" id="WP_051610354.1">
    <property type="nucleotide sequence ID" value="NZ_BSOR01000020.1"/>
</dbReference>
<dbReference type="EMBL" id="BSOR01000020">
    <property type="protein sequence ID" value="GLR63888.1"/>
    <property type="molecule type" value="Genomic_DNA"/>
</dbReference>
<dbReference type="PANTHER" id="PTHR47870">
    <property type="entry name" value="CYTOCHROME C-TYPE BIOGENESIS PROTEIN CCMH"/>
    <property type="match status" value="1"/>
</dbReference>
<dbReference type="PANTHER" id="PTHR47870:SF1">
    <property type="entry name" value="CYTOCHROME C-TYPE BIOGENESIS PROTEIN CCMH"/>
    <property type="match status" value="1"/>
</dbReference>
<dbReference type="InterPro" id="IPR051263">
    <property type="entry name" value="C-type_cytochrome_biogenesis"/>
</dbReference>
<keyword evidence="3 7" id="KW-0479">Metal-binding</keyword>
<comment type="similarity">
    <text evidence="1 7">Belongs to the CcmH/CycL/Ccl2/NrfF family.</text>
</comment>
<keyword evidence="7" id="KW-0472">Membrane</keyword>
<comment type="caution">
    <text evidence="9">The sequence shown here is derived from an EMBL/GenBank/DDBJ whole genome shotgun (WGS) entry which is preliminary data.</text>
</comment>
<dbReference type="Proteomes" id="UP001156682">
    <property type="component" value="Unassembled WGS sequence"/>
</dbReference>
<gene>
    <name evidence="9" type="ORF">GCM10007878_13250</name>
</gene>
<feature type="domain" description="CcmH/CycL/Ccl2/NrfF N-terminal" evidence="8">
    <location>
        <begin position="21"/>
        <end position="162"/>
    </location>
</feature>